<keyword evidence="2" id="KW-1185">Reference proteome</keyword>
<reference evidence="1" key="1">
    <citation type="submission" date="2021-09" db="EMBL/GenBank/DDBJ databases">
        <authorList>
            <consortium name="AG Swart"/>
            <person name="Singh M."/>
            <person name="Singh A."/>
            <person name="Seah K."/>
            <person name="Emmerich C."/>
        </authorList>
    </citation>
    <scope>NUCLEOTIDE SEQUENCE</scope>
    <source>
        <strain evidence="1">ATCC30299</strain>
    </source>
</reference>
<comment type="caution">
    <text evidence="1">The sequence shown here is derived from an EMBL/GenBank/DDBJ whole genome shotgun (WGS) entry which is preliminary data.</text>
</comment>
<dbReference type="Gene3D" id="2.120.10.80">
    <property type="entry name" value="Kelch-type beta propeller"/>
    <property type="match status" value="1"/>
</dbReference>
<name>A0AAU9IF82_9CILI</name>
<accession>A0AAU9IF82</accession>
<protein>
    <submittedName>
        <fullName evidence="1">Uncharacterized protein</fullName>
    </submittedName>
</protein>
<gene>
    <name evidence="1" type="ORF">BSTOLATCC_MIC6611</name>
</gene>
<dbReference type="EMBL" id="CAJZBQ010000006">
    <property type="protein sequence ID" value="CAG9312510.1"/>
    <property type="molecule type" value="Genomic_DNA"/>
</dbReference>
<dbReference type="SUPFAM" id="SSF50965">
    <property type="entry name" value="Galactose oxidase, central domain"/>
    <property type="match status" value="1"/>
</dbReference>
<sequence length="290" mass="33721">MRKNKVAKLLETYFGIEDKYLSYLKIDRNMYLFDNDHRVSKLITFDVETHNEREENFKIPCLGHGTCIVSLPNCKIFCYGGSTSRVNNWTCIIDRKRFLITQLLTPGARSKFAAGIYFEGLVYIFGGDDTSHRAEKFDILQNRWFRLASVPAYCRDCSCALFKNSIYLALNRESKIYQYDISLDSYADIEVPNKPFAISCSEQRGYIFEHYGGSICESEIDNMHAWTPIGVFSAVFHDQVFTRYWENAVYIGLYAYESDKITMDFYVYKFDLKRKGEAYKIANLNGISML</sequence>
<organism evidence="1 2">
    <name type="scientific">Blepharisma stoltei</name>
    <dbReference type="NCBI Taxonomy" id="1481888"/>
    <lineage>
        <taxon>Eukaryota</taxon>
        <taxon>Sar</taxon>
        <taxon>Alveolata</taxon>
        <taxon>Ciliophora</taxon>
        <taxon>Postciliodesmatophora</taxon>
        <taxon>Heterotrichea</taxon>
        <taxon>Heterotrichida</taxon>
        <taxon>Blepharismidae</taxon>
        <taxon>Blepharisma</taxon>
    </lineage>
</organism>
<evidence type="ECO:0000313" key="1">
    <source>
        <dbReference type="EMBL" id="CAG9312510.1"/>
    </source>
</evidence>
<dbReference type="AlphaFoldDB" id="A0AAU9IF82"/>
<evidence type="ECO:0000313" key="2">
    <source>
        <dbReference type="Proteomes" id="UP001162131"/>
    </source>
</evidence>
<dbReference type="InterPro" id="IPR015915">
    <property type="entry name" value="Kelch-typ_b-propeller"/>
</dbReference>
<dbReference type="InterPro" id="IPR011043">
    <property type="entry name" value="Gal_Oxase/kelch_b-propeller"/>
</dbReference>
<dbReference type="Proteomes" id="UP001162131">
    <property type="component" value="Unassembled WGS sequence"/>
</dbReference>
<proteinExistence type="predicted"/>